<accession>A0A7C9NAQ0</accession>
<comment type="caution">
    <text evidence="3">The sequence shown here is derived from an EMBL/GenBank/DDBJ whole genome shotgun (WGS) entry which is preliminary data.</text>
</comment>
<feature type="compositionally biased region" description="Basic and acidic residues" evidence="1">
    <location>
        <begin position="268"/>
        <end position="286"/>
    </location>
</feature>
<sequence>MSSFLERVTAAEEEVRGANRDLAAAKRDRNGKIKEIEKSISSTKRKLTRSVDAFRDVRLTATTIACKGKNYSLSSRTIAEINSTGSVYTTVSSKNSTGVSVTGALVGGAIAGPIGAVVAGKKDKTSVSSKVHDDRKLFFCVSCDDGAFSAEIRPEEEKGAFEFLALVRSTAASADALRETVERETAELGRLLEERQADTQEIDRCTEKAAAVQKTLDDLVATASPQEKEEYDALKKKRTKRNMVAAAAGVVIVLLLGGLLFSQCSREQPADNRESSIAAEDVRLEDGQPNEPINAATSKPKTSSSSASTAKSELDSKQDETKAPEEDGVKEMLDAIDNTPATEILPSLLDKGYTVASEHASTGGDFTYDVASSVENPDQEYALNWIVTGYKKLDTDKKTVTLLVTTQNYLDEQEQKDATQKALENKLDPFDAWEAVQRYGEHEFPYGFEVHSTFGLLAETPEDESTWFLKATCTVTGSNGANADGTVEARVTGTSDNPEVIGFYVY</sequence>
<keyword evidence="2" id="KW-0812">Transmembrane</keyword>
<reference evidence="3" key="1">
    <citation type="submission" date="2018-08" db="EMBL/GenBank/DDBJ databases">
        <title>Murine metabolic-syndrome-specific gut microbial biobank.</title>
        <authorList>
            <person name="Liu C."/>
        </authorList>
    </citation>
    <scope>NUCLEOTIDE SEQUENCE [LARGE SCALE GENOMIC DNA]</scope>
    <source>
        <strain evidence="3">Z82</strain>
    </source>
</reference>
<protein>
    <submittedName>
        <fullName evidence="3">Uncharacterized protein</fullName>
    </submittedName>
</protein>
<dbReference type="AlphaFoldDB" id="A0A7C9NAQ0"/>
<evidence type="ECO:0000313" key="3">
    <source>
        <dbReference type="EMBL" id="NBI34524.1"/>
    </source>
</evidence>
<name>A0A7C9NAQ0_9BACT</name>
<evidence type="ECO:0000256" key="1">
    <source>
        <dbReference type="SAM" id="MobiDB-lite"/>
    </source>
</evidence>
<organism evidence="3">
    <name type="scientific">Muribaculaceae bacterium Z82</name>
    <dbReference type="NCBI Taxonomy" id="2304548"/>
    <lineage>
        <taxon>Bacteria</taxon>
        <taxon>Pseudomonadati</taxon>
        <taxon>Bacteroidota</taxon>
        <taxon>Bacteroidia</taxon>
        <taxon>Bacteroidales</taxon>
        <taxon>Muribaculaceae</taxon>
    </lineage>
</organism>
<proteinExistence type="predicted"/>
<feature type="compositionally biased region" description="Basic and acidic residues" evidence="1">
    <location>
        <begin position="312"/>
        <end position="328"/>
    </location>
</feature>
<dbReference type="EMBL" id="QWKH01000031">
    <property type="protein sequence ID" value="NBI34524.1"/>
    <property type="molecule type" value="Genomic_DNA"/>
</dbReference>
<keyword evidence="2" id="KW-1133">Transmembrane helix</keyword>
<feature type="compositionally biased region" description="Low complexity" evidence="1">
    <location>
        <begin position="295"/>
        <end position="311"/>
    </location>
</feature>
<feature type="region of interest" description="Disordered" evidence="1">
    <location>
        <begin position="267"/>
        <end position="328"/>
    </location>
</feature>
<feature type="transmembrane region" description="Helical" evidence="2">
    <location>
        <begin position="243"/>
        <end position="261"/>
    </location>
</feature>
<evidence type="ECO:0000256" key="2">
    <source>
        <dbReference type="SAM" id="Phobius"/>
    </source>
</evidence>
<gene>
    <name evidence="3" type="ORF">D1639_05670</name>
</gene>
<keyword evidence="2" id="KW-0472">Membrane</keyword>